<evidence type="ECO:0000313" key="5">
    <source>
        <dbReference type="Proteomes" id="UP001610563"/>
    </source>
</evidence>
<feature type="domain" description="Metallo-beta-lactamase" evidence="3">
    <location>
        <begin position="34"/>
        <end position="228"/>
    </location>
</feature>
<dbReference type="Pfam" id="PF00753">
    <property type="entry name" value="Lactamase_B"/>
    <property type="match status" value="1"/>
</dbReference>
<organism evidence="4 5">
    <name type="scientific">Aspergillus keveii</name>
    <dbReference type="NCBI Taxonomy" id="714993"/>
    <lineage>
        <taxon>Eukaryota</taxon>
        <taxon>Fungi</taxon>
        <taxon>Dikarya</taxon>
        <taxon>Ascomycota</taxon>
        <taxon>Pezizomycotina</taxon>
        <taxon>Eurotiomycetes</taxon>
        <taxon>Eurotiomycetidae</taxon>
        <taxon>Eurotiales</taxon>
        <taxon>Aspergillaceae</taxon>
        <taxon>Aspergillus</taxon>
        <taxon>Aspergillus subgen. Nidulantes</taxon>
    </lineage>
</organism>
<comment type="caution">
    <text evidence="4">The sequence shown here is derived from an EMBL/GenBank/DDBJ whole genome shotgun (WGS) entry which is preliminary data.</text>
</comment>
<dbReference type="SUPFAM" id="SSF56281">
    <property type="entry name" value="Metallo-hydrolase/oxidoreductase"/>
    <property type="match status" value="1"/>
</dbReference>
<dbReference type="InterPro" id="IPR051682">
    <property type="entry name" value="Mito_Persulfide_Diox"/>
</dbReference>
<dbReference type="SMART" id="SM00849">
    <property type="entry name" value="Lactamase_B"/>
    <property type="match status" value="1"/>
</dbReference>
<keyword evidence="5" id="KW-1185">Reference proteome</keyword>
<dbReference type="InterPro" id="IPR036866">
    <property type="entry name" value="RibonucZ/Hydroxyglut_hydro"/>
</dbReference>
<dbReference type="EMBL" id="JBFTWV010000062">
    <property type="protein sequence ID" value="KAL2793138.1"/>
    <property type="molecule type" value="Genomic_DNA"/>
</dbReference>
<dbReference type="CDD" id="cd07724">
    <property type="entry name" value="POD-like_MBL-fold"/>
    <property type="match status" value="1"/>
</dbReference>
<keyword evidence="1" id="KW-0479">Metal-binding</keyword>
<dbReference type="InterPro" id="IPR001279">
    <property type="entry name" value="Metallo-B-lactamas"/>
</dbReference>
<feature type="region of interest" description="Disordered" evidence="2">
    <location>
        <begin position="1"/>
        <end position="22"/>
    </location>
</feature>
<protein>
    <submittedName>
        <fullName evidence="4">Beta-lactamase-like protein</fullName>
    </submittedName>
</protein>
<dbReference type="PANTHER" id="PTHR43084:SF1">
    <property type="entry name" value="PERSULFIDE DIOXYGENASE ETHE1, MITOCHONDRIAL"/>
    <property type="match status" value="1"/>
</dbReference>
<dbReference type="Proteomes" id="UP001610563">
    <property type="component" value="Unassembled WGS sequence"/>
</dbReference>
<dbReference type="Gene3D" id="3.60.15.10">
    <property type="entry name" value="Ribonuclease Z/Hydroxyacylglutathione hydrolase-like"/>
    <property type="match status" value="1"/>
</dbReference>
<evidence type="ECO:0000313" key="4">
    <source>
        <dbReference type="EMBL" id="KAL2793138.1"/>
    </source>
</evidence>
<evidence type="ECO:0000256" key="1">
    <source>
        <dbReference type="ARBA" id="ARBA00022723"/>
    </source>
</evidence>
<evidence type="ECO:0000256" key="2">
    <source>
        <dbReference type="SAM" id="MobiDB-lite"/>
    </source>
</evidence>
<gene>
    <name evidence="4" type="ORF">BJX66DRAFT_339196</name>
</gene>
<dbReference type="InterPro" id="IPR044528">
    <property type="entry name" value="POD-like_MBL-fold"/>
</dbReference>
<dbReference type="PANTHER" id="PTHR43084">
    <property type="entry name" value="PERSULFIDE DIOXYGENASE ETHE1"/>
    <property type="match status" value="1"/>
</dbReference>
<proteinExistence type="predicted"/>
<name>A0ABR4G2F4_9EURO</name>
<accession>A0ABR4G2F4</accession>
<sequence length="311" mass="34180">MTSPRATATQSPAEAKSAQHSDPTIHSIFESITGTWQYVVADLSTSTAAIIDAVLDYDPATQKISTTSADALLSLVRKEGYHVTMILETHAHADHLTAASYLQARLAEEQGSCPLIGIGHRIDQVQRVFGQRYGLAVDRYRGVFDRFFKDNESFNIGSLTATALHLPGHTPDHMGYKIGDHVFCGDSIFHADLGTARCDFPGGSAEDLFQSGRRLLALPDHVKLWVGHDYPPTGVREAPIPCMTVGEHKRQNKHLKLGVTEAEFVALRNDRDARLAAPRLLHPSLQINIAAGRLPRPAVIRLPLKLDGMRW</sequence>
<reference evidence="4 5" key="1">
    <citation type="submission" date="2024-07" db="EMBL/GenBank/DDBJ databases">
        <title>Section-level genome sequencing and comparative genomics of Aspergillus sections Usti and Cavernicolus.</title>
        <authorList>
            <consortium name="Lawrence Berkeley National Laboratory"/>
            <person name="Nybo J.L."/>
            <person name="Vesth T.C."/>
            <person name="Theobald S."/>
            <person name="Frisvad J.C."/>
            <person name="Larsen T.O."/>
            <person name="Kjaerboelling I."/>
            <person name="Rothschild-Mancinelli K."/>
            <person name="Lyhne E.K."/>
            <person name="Kogle M.E."/>
            <person name="Barry K."/>
            <person name="Clum A."/>
            <person name="Na H."/>
            <person name="Ledsgaard L."/>
            <person name="Lin J."/>
            <person name="Lipzen A."/>
            <person name="Kuo A."/>
            <person name="Riley R."/>
            <person name="Mondo S."/>
            <person name="Labutti K."/>
            <person name="Haridas S."/>
            <person name="Pangalinan J."/>
            <person name="Salamov A.A."/>
            <person name="Simmons B.A."/>
            <person name="Magnuson J.K."/>
            <person name="Chen J."/>
            <person name="Drula E."/>
            <person name="Henrissat B."/>
            <person name="Wiebenga A."/>
            <person name="Lubbers R.J."/>
            <person name="Gomes A.C."/>
            <person name="Makela M.R."/>
            <person name="Stajich J."/>
            <person name="Grigoriev I.V."/>
            <person name="Mortensen U.H."/>
            <person name="De Vries R.P."/>
            <person name="Baker S.E."/>
            <person name="Andersen M.R."/>
        </authorList>
    </citation>
    <scope>NUCLEOTIDE SEQUENCE [LARGE SCALE GENOMIC DNA]</scope>
    <source>
        <strain evidence="4 5">CBS 209.92</strain>
    </source>
</reference>
<evidence type="ECO:0000259" key="3">
    <source>
        <dbReference type="SMART" id="SM00849"/>
    </source>
</evidence>